<comment type="caution">
    <text evidence="2">The sequence shown here is derived from an EMBL/GenBank/DDBJ whole genome shotgun (WGS) entry which is preliminary data.</text>
</comment>
<dbReference type="InterPro" id="IPR017896">
    <property type="entry name" value="4Fe4S_Fe-S-bd"/>
</dbReference>
<sequence>MENKIREEIKRFFKESKENWFEEIDGYYFEEPIIGFADTKDDLFKDYKKIIGEHHYTPKEIFELAFGEGSFNGGTVISIVLPINEKTRKSNRGLQDWPSREWTLTRTFGDEVFIRALSTHMENYFKDFGYRSIAPYHSQWFQITGSHNGPTSNWSERHVAYVSGLGTFSINDAFITDKGIAIKLISLVTDLKLAPDVRKYKNHTENCLLCSMGICGACIKRCPVNAITREGHDKVKCMKYVYGEESRKKAETIGASAKAGSGCGLCQSGVPCEGRNPMAISR</sequence>
<dbReference type="PANTHER" id="PTHR42827:SF1">
    <property type="entry name" value="IRON-SULFUR CLUSTER-BINDING PROTEIN"/>
    <property type="match status" value="1"/>
</dbReference>
<protein>
    <recommendedName>
        <fullName evidence="1">4Fe-4S ferredoxin-type domain-containing protein</fullName>
    </recommendedName>
</protein>
<dbReference type="EMBL" id="BLZR01000001">
    <property type="protein sequence ID" value="GFP76116.1"/>
    <property type="molecule type" value="Genomic_DNA"/>
</dbReference>
<reference evidence="2 3" key="1">
    <citation type="submission" date="2020-07" db="EMBL/GenBank/DDBJ databases">
        <title>A new beta-1,3-glucan-decomposing anaerobic bacterium isolated from anoxic soil subjected to biological soil disinfestation.</title>
        <authorList>
            <person name="Ueki A."/>
            <person name="Tonouchi A."/>
        </authorList>
    </citation>
    <scope>NUCLEOTIDE SEQUENCE [LARGE SCALE GENOMIC DNA]</scope>
    <source>
        <strain evidence="2 3">TW1</strain>
    </source>
</reference>
<dbReference type="Proteomes" id="UP000580568">
    <property type="component" value="Unassembled WGS sequence"/>
</dbReference>
<keyword evidence="3" id="KW-1185">Reference proteome</keyword>
<name>A0A6V8SHB7_9CLOT</name>
<organism evidence="2 3">
    <name type="scientific">Clostridium fungisolvens</name>
    <dbReference type="NCBI Taxonomy" id="1604897"/>
    <lineage>
        <taxon>Bacteria</taxon>
        <taxon>Bacillati</taxon>
        <taxon>Bacillota</taxon>
        <taxon>Clostridia</taxon>
        <taxon>Eubacteriales</taxon>
        <taxon>Clostridiaceae</taxon>
        <taxon>Clostridium</taxon>
    </lineage>
</organism>
<dbReference type="PROSITE" id="PS51379">
    <property type="entry name" value="4FE4S_FER_2"/>
    <property type="match status" value="1"/>
</dbReference>
<evidence type="ECO:0000259" key="1">
    <source>
        <dbReference type="PROSITE" id="PS51379"/>
    </source>
</evidence>
<gene>
    <name evidence="2" type="ORF">bsdtw1_02212</name>
</gene>
<evidence type="ECO:0000313" key="3">
    <source>
        <dbReference type="Proteomes" id="UP000580568"/>
    </source>
</evidence>
<evidence type="ECO:0000313" key="2">
    <source>
        <dbReference type="EMBL" id="GFP76116.1"/>
    </source>
</evidence>
<feature type="domain" description="4Fe-4S ferredoxin-type" evidence="1">
    <location>
        <begin position="201"/>
        <end position="232"/>
    </location>
</feature>
<dbReference type="PANTHER" id="PTHR42827">
    <property type="entry name" value="IRON-SULFUR CLUSTER-BINDING PROTEIN-RELATED"/>
    <property type="match status" value="1"/>
</dbReference>
<dbReference type="RefSeq" id="WP_183277568.1">
    <property type="nucleotide sequence ID" value="NZ_BLZR01000001.1"/>
</dbReference>
<dbReference type="AlphaFoldDB" id="A0A6V8SHB7"/>
<accession>A0A6V8SHB7</accession>
<dbReference type="SUPFAM" id="SSF54862">
    <property type="entry name" value="4Fe-4S ferredoxins"/>
    <property type="match status" value="1"/>
</dbReference>
<proteinExistence type="predicted"/>